<gene>
    <name evidence="1" type="ordered locus">GDI1472</name>
</gene>
<dbReference type="KEGG" id="gdi:GDI1472"/>
<proteinExistence type="predicted"/>
<accession>A9HFV8</accession>
<name>A9HFV8_GLUDA</name>
<sequence length="37" mass="4321">MQHGWDRYVVKLSFRGIYATGTDQACRMFTNVTIKPE</sequence>
<reference evidence="1 2" key="1">
    <citation type="journal article" date="2009" name="BMC Genomics">
        <title>Complete genome sequence of the sugarcane nitrogen-fixing endophyte Gluconacetobacter diazotrophicus Pal5.</title>
        <authorList>
            <person name="Bertalan M."/>
            <person name="Albano R."/>
            <person name="Padua V."/>
            <person name="Rouws L."/>
            <person name="Rojas C."/>
            <person name="Hemerly A."/>
            <person name="Teixeira K."/>
            <person name="Schwab S."/>
            <person name="Araujo J."/>
            <person name="Oliveira A."/>
            <person name="Franca L."/>
            <person name="Magalhaes V."/>
            <person name="Alqueres S."/>
            <person name="Cardoso A."/>
            <person name="Almeida W."/>
            <person name="Loureiro M.M."/>
            <person name="Nogueira E."/>
            <person name="Cidade D."/>
            <person name="Oliveira D."/>
            <person name="Simao T."/>
            <person name="Macedo J."/>
            <person name="Valadao A."/>
            <person name="Dreschsel M."/>
            <person name="Freitas F."/>
            <person name="Vidal M."/>
            <person name="Guedes H."/>
            <person name="Rodrigues E."/>
            <person name="Meneses C."/>
            <person name="Brioso P."/>
            <person name="Pozzer L."/>
            <person name="Figueiredo D."/>
            <person name="Montano H."/>
            <person name="Junior J."/>
            <person name="Filho G."/>
            <person name="Flores V."/>
            <person name="Ferreira B."/>
            <person name="Branco A."/>
            <person name="Gonzalez P."/>
            <person name="Guillobel H."/>
            <person name="Lemos M."/>
            <person name="Seibel L."/>
            <person name="Macedo J."/>
            <person name="Alves-Ferreira M."/>
            <person name="Sachetto-Martins G."/>
            <person name="Coelho A."/>
            <person name="Santos E."/>
            <person name="Amaral G."/>
            <person name="Neves A."/>
            <person name="Pacheco A.B."/>
            <person name="Carvalho D."/>
            <person name="Lery L."/>
            <person name="Bisch P."/>
            <person name="Rossle S.C."/>
            <person name="Urmenyi T."/>
            <person name="Kruger W.V."/>
            <person name="Martins O."/>
            <person name="Baldani J.I."/>
            <person name="Ferreira P.C."/>
        </authorList>
    </citation>
    <scope>NUCLEOTIDE SEQUENCE [LARGE SCALE GENOMIC DNA]</scope>
    <source>
        <strain evidence="2">ATCC 49037 / DSM 5601 / CCUG 37298 / CIP 103539 / LMG 7603 / PAl5</strain>
    </source>
</reference>
<evidence type="ECO:0000313" key="1">
    <source>
        <dbReference type="EMBL" id="CAP55415.1"/>
    </source>
</evidence>
<keyword evidence="2" id="KW-1185">Reference proteome</keyword>
<organism evidence="1 2">
    <name type="scientific">Gluconacetobacter diazotrophicus (strain ATCC 49037 / DSM 5601 / CCUG 37298 / CIP 103539 / LMG 7603 / PAl5)</name>
    <dbReference type="NCBI Taxonomy" id="272568"/>
    <lineage>
        <taxon>Bacteria</taxon>
        <taxon>Pseudomonadati</taxon>
        <taxon>Pseudomonadota</taxon>
        <taxon>Alphaproteobacteria</taxon>
        <taxon>Acetobacterales</taxon>
        <taxon>Acetobacteraceae</taxon>
        <taxon>Gluconacetobacter</taxon>
    </lineage>
</organism>
<evidence type="ECO:0000313" key="2">
    <source>
        <dbReference type="Proteomes" id="UP000001176"/>
    </source>
</evidence>
<dbReference type="Proteomes" id="UP000001176">
    <property type="component" value="Chromosome"/>
</dbReference>
<dbReference type="AlphaFoldDB" id="A9HFV8"/>
<protein>
    <submittedName>
        <fullName evidence="1">Uncharacterized protein</fullName>
    </submittedName>
</protein>
<dbReference type="EMBL" id="AM889285">
    <property type="protein sequence ID" value="CAP55415.1"/>
    <property type="molecule type" value="Genomic_DNA"/>
</dbReference>